<comment type="caution">
    <text evidence="2">The sequence shown here is derived from an EMBL/GenBank/DDBJ whole genome shotgun (WGS) entry which is preliminary data.</text>
</comment>
<keyword evidence="3" id="KW-1185">Reference proteome</keyword>
<accession>A0A7W5A9U7</accession>
<proteinExistence type="predicted"/>
<sequence length="68" mass="7430">MRINKAAARADFAKSAAKDRRAADGWSSAAKRFAAQGKPDAAKEAADLAKVHRARAKQAENYKFPDER</sequence>
<dbReference type="RefSeq" id="WP_183552263.1">
    <property type="nucleotide sequence ID" value="NZ_BMQT01000005.1"/>
</dbReference>
<feature type="compositionally biased region" description="Low complexity" evidence="1">
    <location>
        <begin position="1"/>
        <end position="15"/>
    </location>
</feature>
<feature type="region of interest" description="Disordered" evidence="1">
    <location>
        <begin position="1"/>
        <end position="68"/>
    </location>
</feature>
<dbReference type="EMBL" id="JACHXG010000022">
    <property type="protein sequence ID" value="MBB3092338.1"/>
    <property type="molecule type" value="Genomic_DNA"/>
</dbReference>
<evidence type="ECO:0000256" key="1">
    <source>
        <dbReference type="SAM" id="MobiDB-lite"/>
    </source>
</evidence>
<evidence type="ECO:0000313" key="3">
    <source>
        <dbReference type="Proteomes" id="UP000577707"/>
    </source>
</evidence>
<feature type="compositionally biased region" description="Basic and acidic residues" evidence="1">
    <location>
        <begin position="40"/>
        <end position="50"/>
    </location>
</feature>
<organism evidence="2 3">
    <name type="scientific">Nocardioides albus</name>
    <dbReference type="NCBI Taxonomy" id="1841"/>
    <lineage>
        <taxon>Bacteria</taxon>
        <taxon>Bacillati</taxon>
        <taxon>Actinomycetota</taxon>
        <taxon>Actinomycetes</taxon>
        <taxon>Propionibacteriales</taxon>
        <taxon>Nocardioidaceae</taxon>
        <taxon>Nocardioides</taxon>
    </lineage>
</organism>
<feature type="compositionally biased region" description="Basic and acidic residues" evidence="1">
    <location>
        <begin position="57"/>
        <end position="68"/>
    </location>
</feature>
<dbReference type="Proteomes" id="UP000577707">
    <property type="component" value="Unassembled WGS sequence"/>
</dbReference>
<reference evidence="2 3" key="1">
    <citation type="submission" date="2020-08" db="EMBL/GenBank/DDBJ databases">
        <title>Genomic Encyclopedia of Type Strains, Phase III (KMG-III): the genomes of soil and plant-associated and newly described type strains.</title>
        <authorList>
            <person name="Whitman W."/>
        </authorList>
    </citation>
    <scope>NUCLEOTIDE SEQUENCE [LARGE SCALE GENOMIC DNA]</scope>
    <source>
        <strain evidence="2 3">CECT 3302</strain>
    </source>
</reference>
<gene>
    <name evidence="2" type="ORF">FHS12_005317</name>
</gene>
<protein>
    <submittedName>
        <fullName evidence="2">Uncharacterized protein</fullName>
    </submittedName>
</protein>
<evidence type="ECO:0000313" key="2">
    <source>
        <dbReference type="EMBL" id="MBB3092338.1"/>
    </source>
</evidence>
<dbReference type="AlphaFoldDB" id="A0A7W5A9U7"/>
<name>A0A7W5A9U7_9ACTN</name>